<proteinExistence type="predicted"/>
<comment type="caution">
    <text evidence="1">The sequence shown here is derived from an EMBL/GenBank/DDBJ whole genome shotgun (WGS) entry which is preliminary data.</text>
</comment>
<dbReference type="AlphaFoldDB" id="A0AAV4WRZ7"/>
<gene>
    <name evidence="1" type="ORF">CEXT_737281</name>
</gene>
<dbReference type="Proteomes" id="UP001054945">
    <property type="component" value="Unassembled WGS sequence"/>
</dbReference>
<accession>A0AAV4WRZ7</accession>
<evidence type="ECO:0000313" key="1">
    <source>
        <dbReference type="EMBL" id="GIY85612.1"/>
    </source>
</evidence>
<reference evidence="1 2" key="1">
    <citation type="submission" date="2021-06" db="EMBL/GenBank/DDBJ databases">
        <title>Caerostris extrusa draft genome.</title>
        <authorList>
            <person name="Kono N."/>
            <person name="Arakawa K."/>
        </authorList>
    </citation>
    <scope>NUCLEOTIDE SEQUENCE [LARGE SCALE GENOMIC DNA]</scope>
</reference>
<keyword evidence="2" id="KW-1185">Reference proteome</keyword>
<organism evidence="1 2">
    <name type="scientific">Caerostris extrusa</name>
    <name type="common">Bark spider</name>
    <name type="synonym">Caerostris bankana</name>
    <dbReference type="NCBI Taxonomy" id="172846"/>
    <lineage>
        <taxon>Eukaryota</taxon>
        <taxon>Metazoa</taxon>
        <taxon>Ecdysozoa</taxon>
        <taxon>Arthropoda</taxon>
        <taxon>Chelicerata</taxon>
        <taxon>Arachnida</taxon>
        <taxon>Araneae</taxon>
        <taxon>Araneomorphae</taxon>
        <taxon>Entelegynae</taxon>
        <taxon>Araneoidea</taxon>
        <taxon>Araneidae</taxon>
        <taxon>Caerostris</taxon>
    </lineage>
</organism>
<dbReference type="EMBL" id="BPLR01016670">
    <property type="protein sequence ID" value="GIY85612.1"/>
    <property type="molecule type" value="Genomic_DNA"/>
</dbReference>
<name>A0AAV4WRZ7_CAEEX</name>
<sequence>MRGYDGQNSSWFCNCPDTRLICATSSVPSKDGWPGPLNMHFNNNLLPIDIALTRFCLMGRRTSHMATVAPPYFVSQIFHAINHAYYWQIAWPTKLPYNDKVRFLSRVCGEYVFRTVSFQITRLHTSGRIY</sequence>
<protein>
    <submittedName>
        <fullName evidence="1">Uncharacterized protein</fullName>
    </submittedName>
</protein>
<evidence type="ECO:0000313" key="2">
    <source>
        <dbReference type="Proteomes" id="UP001054945"/>
    </source>
</evidence>